<dbReference type="GO" id="GO:0003677">
    <property type="term" value="F:DNA binding"/>
    <property type="evidence" value="ECO:0007669"/>
    <property type="project" value="UniProtKB-KW"/>
</dbReference>
<keyword evidence="3" id="KW-0731">Sigma factor</keyword>
<dbReference type="SMART" id="SM00448">
    <property type="entry name" value="REC"/>
    <property type="match status" value="1"/>
</dbReference>
<evidence type="ECO:0000313" key="9">
    <source>
        <dbReference type="Proteomes" id="UP000237983"/>
    </source>
</evidence>
<sequence>MAPPNAQEVTAALIRVAIVDDHQLVLDGLTARLNAPDTGITVVASETTWGGLITNPEFPPEVVVLDLRLEDGIPVGTKIRALTAIGSVTVVISRHSDTASITTALHAGALGFVAKTESVDELVSAIRSAAVHQQHLSAPMQAALAEYNATPDPGLGRQELRALVLYAGGRSIKEVAYDMETTEETVKSYIKRGRRKYREVGVDVGTRILLRRHGIREGWLSPE</sequence>
<evidence type="ECO:0000259" key="7">
    <source>
        <dbReference type="PROSITE" id="PS50110"/>
    </source>
</evidence>
<protein>
    <submittedName>
        <fullName evidence="8">LuxR family two component transcriptional regulator</fullName>
    </submittedName>
</protein>
<evidence type="ECO:0000256" key="6">
    <source>
        <dbReference type="PROSITE-ProRule" id="PRU00169"/>
    </source>
</evidence>
<dbReference type="SUPFAM" id="SSF46894">
    <property type="entry name" value="C-terminal effector domain of the bipartite response regulators"/>
    <property type="match status" value="1"/>
</dbReference>
<evidence type="ECO:0000256" key="4">
    <source>
        <dbReference type="ARBA" id="ARBA00023125"/>
    </source>
</evidence>
<comment type="caution">
    <text evidence="8">The sequence shown here is derived from an EMBL/GenBank/DDBJ whole genome shotgun (WGS) entry which is preliminary data.</text>
</comment>
<evidence type="ECO:0000256" key="3">
    <source>
        <dbReference type="ARBA" id="ARBA00023082"/>
    </source>
</evidence>
<evidence type="ECO:0000313" key="8">
    <source>
        <dbReference type="EMBL" id="PRY69534.1"/>
    </source>
</evidence>
<evidence type="ECO:0000256" key="2">
    <source>
        <dbReference type="ARBA" id="ARBA00023015"/>
    </source>
</evidence>
<dbReference type="CDD" id="cd17535">
    <property type="entry name" value="REC_NarL-like"/>
    <property type="match status" value="1"/>
</dbReference>
<feature type="domain" description="Response regulatory" evidence="7">
    <location>
        <begin position="15"/>
        <end position="130"/>
    </location>
</feature>
<dbReference type="Pfam" id="PF08281">
    <property type="entry name" value="Sigma70_r4_2"/>
    <property type="match status" value="1"/>
</dbReference>
<dbReference type="SUPFAM" id="SSF52172">
    <property type="entry name" value="CheY-like"/>
    <property type="match status" value="1"/>
</dbReference>
<dbReference type="Gene3D" id="3.40.50.2300">
    <property type="match status" value="1"/>
</dbReference>
<accession>A0A2T0VH44</accession>
<gene>
    <name evidence="8" type="ORF">B0I08_102210</name>
</gene>
<dbReference type="InterPro" id="IPR058245">
    <property type="entry name" value="NreC/VraR/RcsB-like_REC"/>
</dbReference>
<dbReference type="PANTHER" id="PTHR43214">
    <property type="entry name" value="TWO-COMPONENT RESPONSE REGULATOR"/>
    <property type="match status" value="1"/>
</dbReference>
<evidence type="ECO:0000256" key="5">
    <source>
        <dbReference type="ARBA" id="ARBA00023163"/>
    </source>
</evidence>
<comment type="similarity">
    <text evidence="1">Belongs to the sigma-70 factor family. ECF subfamily.</text>
</comment>
<keyword evidence="5" id="KW-0804">Transcription</keyword>
<evidence type="ECO:0000256" key="1">
    <source>
        <dbReference type="ARBA" id="ARBA00010641"/>
    </source>
</evidence>
<dbReference type="PANTHER" id="PTHR43214:SF43">
    <property type="entry name" value="TWO-COMPONENT RESPONSE REGULATOR"/>
    <property type="match status" value="1"/>
</dbReference>
<dbReference type="InterPro" id="IPR016032">
    <property type="entry name" value="Sig_transdc_resp-reg_C-effctor"/>
</dbReference>
<dbReference type="PROSITE" id="PS50110">
    <property type="entry name" value="RESPONSE_REGULATORY"/>
    <property type="match status" value="1"/>
</dbReference>
<dbReference type="RefSeq" id="WP_106210391.1">
    <property type="nucleotide sequence ID" value="NZ_PVTL01000002.1"/>
</dbReference>
<keyword evidence="4" id="KW-0238">DNA-binding</keyword>
<feature type="modified residue" description="4-aspartylphosphate" evidence="6">
    <location>
        <position position="66"/>
    </location>
</feature>
<dbReference type="InterPro" id="IPR011006">
    <property type="entry name" value="CheY-like_superfamily"/>
</dbReference>
<organism evidence="8 9">
    <name type="scientific">Glaciihabitans tibetensis</name>
    <dbReference type="NCBI Taxonomy" id="1266600"/>
    <lineage>
        <taxon>Bacteria</taxon>
        <taxon>Bacillati</taxon>
        <taxon>Actinomycetota</taxon>
        <taxon>Actinomycetes</taxon>
        <taxon>Micrococcales</taxon>
        <taxon>Microbacteriaceae</taxon>
        <taxon>Glaciihabitans</taxon>
    </lineage>
</organism>
<dbReference type="GO" id="GO:0006352">
    <property type="term" value="P:DNA-templated transcription initiation"/>
    <property type="evidence" value="ECO:0007669"/>
    <property type="project" value="InterPro"/>
</dbReference>
<reference evidence="8 9" key="1">
    <citation type="submission" date="2018-03" db="EMBL/GenBank/DDBJ databases">
        <title>Genomic Encyclopedia of Type Strains, Phase III (KMG-III): the genomes of soil and plant-associated and newly described type strains.</title>
        <authorList>
            <person name="Whitman W."/>
        </authorList>
    </citation>
    <scope>NUCLEOTIDE SEQUENCE [LARGE SCALE GENOMIC DNA]</scope>
    <source>
        <strain evidence="8 9">CGMCC 1.12484</strain>
    </source>
</reference>
<dbReference type="InterPro" id="IPR001789">
    <property type="entry name" value="Sig_transdc_resp-reg_receiver"/>
</dbReference>
<dbReference type="InterPro" id="IPR039420">
    <property type="entry name" value="WalR-like"/>
</dbReference>
<dbReference type="EMBL" id="PVTL01000002">
    <property type="protein sequence ID" value="PRY69534.1"/>
    <property type="molecule type" value="Genomic_DNA"/>
</dbReference>
<name>A0A2T0VH44_9MICO</name>
<dbReference type="AlphaFoldDB" id="A0A2T0VH44"/>
<keyword evidence="9" id="KW-1185">Reference proteome</keyword>
<dbReference type="Proteomes" id="UP000237983">
    <property type="component" value="Unassembled WGS sequence"/>
</dbReference>
<dbReference type="GO" id="GO:0016987">
    <property type="term" value="F:sigma factor activity"/>
    <property type="evidence" value="ECO:0007669"/>
    <property type="project" value="UniProtKB-KW"/>
</dbReference>
<dbReference type="Pfam" id="PF00072">
    <property type="entry name" value="Response_reg"/>
    <property type="match status" value="1"/>
</dbReference>
<dbReference type="OrthoDB" id="5113247at2"/>
<keyword evidence="6" id="KW-0597">Phosphoprotein</keyword>
<keyword evidence="2" id="KW-0805">Transcription regulation</keyword>
<dbReference type="GO" id="GO:0000160">
    <property type="term" value="P:phosphorelay signal transduction system"/>
    <property type="evidence" value="ECO:0007669"/>
    <property type="project" value="InterPro"/>
</dbReference>
<dbReference type="InterPro" id="IPR013249">
    <property type="entry name" value="RNA_pol_sigma70_r4_t2"/>
</dbReference>
<proteinExistence type="inferred from homology"/>